<comment type="caution">
    <text evidence="2">The sequence shown here is derived from an EMBL/GenBank/DDBJ whole genome shotgun (WGS) entry which is preliminary data.</text>
</comment>
<evidence type="ECO:0000313" key="3">
    <source>
        <dbReference type="Proteomes" id="UP000683360"/>
    </source>
</evidence>
<gene>
    <name evidence="2" type="ORF">MEDL_13525</name>
</gene>
<keyword evidence="3" id="KW-1185">Reference proteome</keyword>
<dbReference type="Proteomes" id="UP000683360">
    <property type="component" value="Unassembled WGS sequence"/>
</dbReference>
<feature type="transmembrane region" description="Helical" evidence="1">
    <location>
        <begin position="81"/>
        <end position="105"/>
    </location>
</feature>
<proteinExistence type="predicted"/>
<keyword evidence="1" id="KW-0812">Transmembrane</keyword>
<reference evidence="2" key="1">
    <citation type="submission" date="2021-03" db="EMBL/GenBank/DDBJ databases">
        <authorList>
            <person name="Bekaert M."/>
        </authorList>
    </citation>
    <scope>NUCLEOTIDE SEQUENCE</scope>
</reference>
<sequence>MIDLKKTPNNNLKIARIGAIQEETYTYILKDLQIVTFYNELVTTALAVYEITSDNTDTHGKYATNVPTDDVDKVKSKSSNLGVIVGIPAAIVVVICVIVVMIVFIRRRPIGKNCHKENTTSITQKEEKVIIQETGSYEFTNVALRLSDHSNDPLESTELSCGSVYINLQRKENDSLTRNGVTGRFQRTCFYERTHVLSRLSDHTYDQIESQEYYNMATVAVPPAK</sequence>
<evidence type="ECO:0000256" key="1">
    <source>
        <dbReference type="SAM" id="Phobius"/>
    </source>
</evidence>
<accession>A0A8S3QPM8</accession>
<dbReference type="EMBL" id="CAJPWZ010000699">
    <property type="protein sequence ID" value="CAG2198812.1"/>
    <property type="molecule type" value="Genomic_DNA"/>
</dbReference>
<evidence type="ECO:0000313" key="2">
    <source>
        <dbReference type="EMBL" id="CAG2198812.1"/>
    </source>
</evidence>
<organism evidence="2 3">
    <name type="scientific">Mytilus edulis</name>
    <name type="common">Blue mussel</name>
    <dbReference type="NCBI Taxonomy" id="6550"/>
    <lineage>
        <taxon>Eukaryota</taxon>
        <taxon>Metazoa</taxon>
        <taxon>Spiralia</taxon>
        <taxon>Lophotrochozoa</taxon>
        <taxon>Mollusca</taxon>
        <taxon>Bivalvia</taxon>
        <taxon>Autobranchia</taxon>
        <taxon>Pteriomorphia</taxon>
        <taxon>Mytilida</taxon>
        <taxon>Mytiloidea</taxon>
        <taxon>Mytilidae</taxon>
        <taxon>Mytilinae</taxon>
        <taxon>Mytilus</taxon>
    </lineage>
</organism>
<dbReference type="AlphaFoldDB" id="A0A8S3QPM8"/>
<name>A0A8S3QPM8_MYTED</name>
<keyword evidence="1" id="KW-1133">Transmembrane helix</keyword>
<protein>
    <submittedName>
        <fullName evidence="2">Uncharacterized protein</fullName>
    </submittedName>
</protein>
<keyword evidence="1" id="KW-0472">Membrane</keyword>